<dbReference type="RefSeq" id="WP_270681430.1">
    <property type="nucleotide sequence ID" value="NZ_JAQFWP010000108.1"/>
</dbReference>
<name>A0ABT4TVW9_9ACTN</name>
<evidence type="ECO:0000259" key="2">
    <source>
        <dbReference type="Pfam" id="PF00857"/>
    </source>
</evidence>
<dbReference type="InterPro" id="IPR036380">
    <property type="entry name" value="Isochorismatase-like_sf"/>
</dbReference>
<proteinExistence type="predicted"/>
<dbReference type="SUPFAM" id="SSF52499">
    <property type="entry name" value="Isochorismatase-like hydrolases"/>
    <property type="match status" value="1"/>
</dbReference>
<sequence length="179" mass="18631">MAQALLVIDMHEFLVAGLWDGDGLARRIGGIVERAHLVGVPVLVPHQVGPQGDLFDPAQDGRGVSPLLGLQEEDRIIPKRATDAFWETDLDGVLRSLETATVVVTGAATDYCVDATVRSAASHGFDVELVEDGHAPMANGDPAAGLSPAQIVAHHNTVLAGAVHPGGTTRLVSAADALR</sequence>
<dbReference type="EMBL" id="JAQFWP010000108">
    <property type="protein sequence ID" value="MDA2808844.1"/>
    <property type="molecule type" value="Genomic_DNA"/>
</dbReference>
<keyword evidence="1" id="KW-0378">Hydrolase</keyword>
<protein>
    <submittedName>
        <fullName evidence="3">Isochorismatase family protein</fullName>
    </submittedName>
</protein>
<dbReference type="InterPro" id="IPR000868">
    <property type="entry name" value="Isochorismatase-like_dom"/>
</dbReference>
<comment type="caution">
    <text evidence="3">The sequence shown here is derived from an EMBL/GenBank/DDBJ whole genome shotgun (WGS) entry which is preliminary data.</text>
</comment>
<accession>A0ABT4TVW9</accession>
<dbReference type="Proteomes" id="UP001165685">
    <property type="component" value="Unassembled WGS sequence"/>
</dbReference>
<evidence type="ECO:0000256" key="1">
    <source>
        <dbReference type="ARBA" id="ARBA00022801"/>
    </source>
</evidence>
<dbReference type="Gene3D" id="3.40.50.850">
    <property type="entry name" value="Isochorismatase-like"/>
    <property type="match status" value="1"/>
</dbReference>
<keyword evidence="4" id="KW-1185">Reference proteome</keyword>
<evidence type="ECO:0000313" key="3">
    <source>
        <dbReference type="EMBL" id="MDA2808844.1"/>
    </source>
</evidence>
<reference evidence="3" key="1">
    <citation type="submission" date="2023-01" db="EMBL/GenBank/DDBJ databases">
        <title>Draft genome sequence of Nocardiopsis sp. LSu2-4 isolated from halophytes.</title>
        <authorList>
            <person name="Duangmal K."/>
            <person name="Chantavorakit T."/>
        </authorList>
    </citation>
    <scope>NUCLEOTIDE SEQUENCE</scope>
    <source>
        <strain evidence="3">LSu2-4</strain>
    </source>
</reference>
<dbReference type="Pfam" id="PF00857">
    <property type="entry name" value="Isochorismatase"/>
    <property type="match status" value="1"/>
</dbReference>
<organism evidence="3 4">
    <name type="scientific">Nocardiopsis suaedae</name>
    <dbReference type="NCBI Taxonomy" id="3018444"/>
    <lineage>
        <taxon>Bacteria</taxon>
        <taxon>Bacillati</taxon>
        <taxon>Actinomycetota</taxon>
        <taxon>Actinomycetes</taxon>
        <taxon>Streptosporangiales</taxon>
        <taxon>Nocardiopsidaceae</taxon>
        <taxon>Nocardiopsis</taxon>
    </lineage>
</organism>
<gene>
    <name evidence="3" type="ORF">O4U47_30340</name>
</gene>
<evidence type="ECO:0000313" key="4">
    <source>
        <dbReference type="Proteomes" id="UP001165685"/>
    </source>
</evidence>
<feature type="domain" description="Isochorismatase-like" evidence="2">
    <location>
        <begin position="4"/>
        <end position="139"/>
    </location>
</feature>
<dbReference type="PANTHER" id="PTHR43540">
    <property type="entry name" value="PEROXYUREIDOACRYLATE/UREIDOACRYLATE AMIDOHYDROLASE-RELATED"/>
    <property type="match status" value="1"/>
</dbReference>
<dbReference type="InterPro" id="IPR050272">
    <property type="entry name" value="Isochorismatase-like_hydrls"/>
</dbReference>